<organism evidence="8 9">
    <name type="scientific">Diplodia corticola</name>
    <dbReference type="NCBI Taxonomy" id="236234"/>
    <lineage>
        <taxon>Eukaryota</taxon>
        <taxon>Fungi</taxon>
        <taxon>Dikarya</taxon>
        <taxon>Ascomycota</taxon>
        <taxon>Pezizomycotina</taxon>
        <taxon>Dothideomycetes</taxon>
        <taxon>Dothideomycetes incertae sedis</taxon>
        <taxon>Botryosphaeriales</taxon>
        <taxon>Botryosphaeriaceae</taxon>
        <taxon>Diplodia</taxon>
    </lineage>
</organism>
<feature type="transmembrane region" description="Helical" evidence="6">
    <location>
        <begin position="321"/>
        <end position="341"/>
    </location>
</feature>
<dbReference type="OrthoDB" id="5296287at2759"/>
<dbReference type="InterPro" id="IPR011701">
    <property type="entry name" value="MFS"/>
</dbReference>
<evidence type="ECO:0000256" key="4">
    <source>
        <dbReference type="ARBA" id="ARBA00022989"/>
    </source>
</evidence>
<dbReference type="GO" id="GO:0016020">
    <property type="term" value="C:membrane"/>
    <property type="evidence" value="ECO:0007669"/>
    <property type="project" value="UniProtKB-SubCell"/>
</dbReference>
<dbReference type="PROSITE" id="PS50850">
    <property type="entry name" value="MFS"/>
    <property type="match status" value="1"/>
</dbReference>
<evidence type="ECO:0000256" key="5">
    <source>
        <dbReference type="ARBA" id="ARBA00023136"/>
    </source>
</evidence>
<comment type="similarity">
    <text evidence="2">Belongs to the major facilitator superfamily.</text>
</comment>
<dbReference type="STRING" id="236234.A0A1J9QNI6"/>
<feature type="transmembrane region" description="Helical" evidence="6">
    <location>
        <begin position="362"/>
        <end position="383"/>
    </location>
</feature>
<comment type="subcellular location">
    <subcellularLocation>
        <location evidence="1">Membrane</location>
        <topology evidence="1">Multi-pass membrane protein</topology>
    </subcellularLocation>
</comment>
<dbReference type="GO" id="GO:0022857">
    <property type="term" value="F:transmembrane transporter activity"/>
    <property type="evidence" value="ECO:0007669"/>
    <property type="project" value="InterPro"/>
</dbReference>
<evidence type="ECO:0000256" key="6">
    <source>
        <dbReference type="SAM" id="Phobius"/>
    </source>
</evidence>
<feature type="transmembrane region" description="Helical" evidence="6">
    <location>
        <begin position="119"/>
        <end position="138"/>
    </location>
</feature>
<sequence length="490" mass="52951">MSSHGQASAEIEKISSPADFEKLARDADLFGWWTPDEPELPRNWTKSTRLAHVGIASASAFLASLTSTAFAPAGQSLHAEYGVTNATIATLTVTIYLLGFALGPLVIAPLSETYGRCPAYLACLLTSVCFLVACSQATGVAQFLVFRFITGVAGSGPAVIGAATIADLIPKEERGAAMAVFSAGPLLGLVIGPLTCAFIAQHLSWRWVFRVLYIATAAVFIPAFFFMRETYTPVVILRKVAAVRKKTGNPTLYSEFDSHDSAVRTWRHAIVRPTKMLIFSPICLLLSIYCAFVWGLLFLLFTTFPAVWSKQYGWTQGISGLSYLGMGVGMAVGGVGYGLITDRVVERDSKAQGKPWSPEGRLLPMVWCAPVLPAGFFCYGWSAYYKAHWIIPILGTTAVGFGALLIMMPVQIYLVDSFGPKTAASALAANTVLRALAGCFLPLAGPALYASLGLGWGNTLLGFIGLFFCALPIFFYRYGESIRKKYHIEF</sequence>
<dbReference type="AlphaFoldDB" id="A0A1J9QNI6"/>
<feature type="transmembrane region" description="Helical" evidence="6">
    <location>
        <begin position="389"/>
        <end position="415"/>
    </location>
</feature>
<feature type="transmembrane region" description="Helical" evidence="6">
    <location>
        <begin position="427"/>
        <end position="449"/>
    </location>
</feature>
<dbReference type="EMBL" id="MNUE01000068">
    <property type="protein sequence ID" value="OJD30017.1"/>
    <property type="molecule type" value="Genomic_DNA"/>
</dbReference>
<evidence type="ECO:0000313" key="9">
    <source>
        <dbReference type="Proteomes" id="UP000183809"/>
    </source>
</evidence>
<keyword evidence="9" id="KW-1185">Reference proteome</keyword>
<dbReference type="PANTHER" id="PTHR23502">
    <property type="entry name" value="MAJOR FACILITATOR SUPERFAMILY"/>
    <property type="match status" value="1"/>
</dbReference>
<dbReference type="CDD" id="cd17323">
    <property type="entry name" value="MFS_Tpo1_MDR_like"/>
    <property type="match status" value="1"/>
</dbReference>
<feature type="transmembrane region" description="Helical" evidence="6">
    <location>
        <begin position="83"/>
        <end position="107"/>
    </location>
</feature>
<proteinExistence type="inferred from homology"/>
<dbReference type="RefSeq" id="XP_020126277.1">
    <property type="nucleotide sequence ID" value="XM_020278384.1"/>
</dbReference>
<gene>
    <name evidence="8" type="ORF">BKCO1_6800013</name>
</gene>
<dbReference type="FunFam" id="1.20.1250.20:FF:000011">
    <property type="entry name" value="MFS multidrug transporter, putative"/>
    <property type="match status" value="1"/>
</dbReference>
<dbReference type="Proteomes" id="UP000183809">
    <property type="component" value="Unassembled WGS sequence"/>
</dbReference>
<dbReference type="InterPro" id="IPR036259">
    <property type="entry name" value="MFS_trans_sf"/>
</dbReference>
<reference evidence="8 9" key="1">
    <citation type="submission" date="2016-10" db="EMBL/GenBank/DDBJ databases">
        <title>Proteomics and genomics reveal pathogen-plant mechanisms compatible with a hemibiotrophic lifestyle of Diplodia corticola.</title>
        <authorList>
            <person name="Fernandes I."/>
            <person name="De Jonge R."/>
            <person name="Van De Peer Y."/>
            <person name="Devreese B."/>
            <person name="Alves A."/>
            <person name="Esteves A.C."/>
        </authorList>
    </citation>
    <scope>NUCLEOTIDE SEQUENCE [LARGE SCALE GENOMIC DNA]</scope>
    <source>
        <strain evidence="8 9">CBS 112549</strain>
    </source>
</reference>
<evidence type="ECO:0000256" key="1">
    <source>
        <dbReference type="ARBA" id="ARBA00004141"/>
    </source>
</evidence>
<feature type="transmembrane region" description="Helical" evidence="6">
    <location>
        <begin position="207"/>
        <end position="227"/>
    </location>
</feature>
<feature type="transmembrane region" description="Helical" evidence="6">
    <location>
        <begin position="178"/>
        <end position="201"/>
    </location>
</feature>
<evidence type="ECO:0000256" key="3">
    <source>
        <dbReference type="ARBA" id="ARBA00022692"/>
    </source>
</evidence>
<keyword evidence="3 6" id="KW-0812">Transmembrane</keyword>
<evidence type="ECO:0000259" key="7">
    <source>
        <dbReference type="PROSITE" id="PS50850"/>
    </source>
</evidence>
<feature type="transmembrane region" description="Helical" evidence="6">
    <location>
        <begin position="455"/>
        <end position="476"/>
    </location>
</feature>
<name>A0A1J9QNI6_9PEZI</name>
<evidence type="ECO:0000256" key="2">
    <source>
        <dbReference type="ARBA" id="ARBA00008335"/>
    </source>
</evidence>
<feature type="domain" description="Major facilitator superfamily (MFS) profile" evidence="7">
    <location>
        <begin position="52"/>
        <end position="482"/>
    </location>
</feature>
<dbReference type="GeneID" id="31018645"/>
<keyword evidence="4 6" id="KW-1133">Transmembrane helix</keyword>
<protein>
    <submittedName>
        <fullName evidence="8">Cycloheximide resistance protein</fullName>
    </submittedName>
</protein>
<accession>A0A1J9QNI6</accession>
<dbReference type="Pfam" id="PF07690">
    <property type="entry name" value="MFS_1"/>
    <property type="match status" value="1"/>
</dbReference>
<feature type="transmembrane region" description="Helical" evidence="6">
    <location>
        <begin position="144"/>
        <end position="166"/>
    </location>
</feature>
<dbReference type="Gene3D" id="1.20.1250.20">
    <property type="entry name" value="MFS general substrate transporter like domains"/>
    <property type="match status" value="1"/>
</dbReference>
<feature type="transmembrane region" description="Helical" evidence="6">
    <location>
        <begin position="50"/>
        <end position="71"/>
    </location>
</feature>
<evidence type="ECO:0000313" key="8">
    <source>
        <dbReference type="EMBL" id="OJD30017.1"/>
    </source>
</evidence>
<comment type="caution">
    <text evidence="8">The sequence shown here is derived from an EMBL/GenBank/DDBJ whole genome shotgun (WGS) entry which is preliminary data.</text>
</comment>
<dbReference type="PANTHER" id="PTHR23502:SF68">
    <property type="entry name" value="MULTIDRUG TRANSPORTER, PUTATIVE (AFU_ORTHOLOGUE AFUA_3G01120)-RELATED"/>
    <property type="match status" value="1"/>
</dbReference>
<dbReference type="InterPro" id="IPR020846">
    <property type="entry name" value="MFS_dom"/>
</dbReference>
<feature type="transmembrane region" description="Helical" evidence="6">
    <location>
        <begin position="277"/>
        <end position="301"/>
    </location>
</feature>
<keyword evidence="5 6" id="KW-0472">Membrane</keyword>
<dbReference type="SUPFAM" id="SSF103473">
    <property type="entry name" value="MFS general substrate transporter"/>
    <property type="match status" value="1"/>
</dbReference>